<feature type="signal peptide" evidence="2">
    <location>
        <begin position="1"/>
        <end position="21"/>
    </location>
</feature>
<name>A0A5B7SJY8_9FLAO</name>
<gene>
    <name evidence="3" type="ORF">FGM00_01640</name>
</gene>
<evidence type="ECO:0000313" key="3">
    <source>
        <dbReference type="EMBL" id="QCW98885.1"/>
    </source>
</evidence>
<evidence type="ECO:0000256" key="2">
    <source>
        <dbReference type="SAM" id="SignalP"/>
    </source>
</evidence>
<sequence length="236" mass="24502">MKTTMKLVTMVFMATAMMLVSCDKDEVEGPIGPQGPQGEQGIQGPEGPQGPAGEDGEALGVPGPQGPAGPPGADGADGTNGTDGANGADGADGNANVIASSWTNLSFPSNWDGNNEARFELPDARITQEVINSYALLSYVQFSSNSTSASSVPFVSVGSTYEIHDAMSVGEYVAFAIGNDLGARPNPPTNHRVRYVLIAPSSLSGKNNAPSLEKMKSDGVDTGNYYEVMDYLGLDY</sequence>
<dbReference type="PROSITE" id="PS51257">
    <property type="entry name" value="PROKAR_LIPOPROTEIN"/>
    <property type="match status" value="1"/>
</dbReference>
<protein>
    <submittedName>
        <fullName evidence="3">Collagen-like protein</fullName>
    </submittedName>
</protein>
<accession>A0A5B7SJY8</accession>
<dbReference type="KEGG" id="asag:FGM00_01640"/>
<dbReference type="Proteomes" id="UP000310017">
    <property type="component" value="Chromosome"/>
</dbReference>
<dbReference type="PANTHER" id="PTHR24637">
    <property type="entry name" value="COLLAGEN"/>
    <property type="match status" value="1"/>
</dbReference>
<dbReference type="RefSeq" id="WP_138851240.1">
    <property type="nucleotide sequence ID" value="NZ_CP040710.1"/>
</dbReference>
<evidence type="ECO:0000256" key="1">
    <source>
        <dbReference type="SAM" id="MobiDB-lite"/>
    </source>
</evidence>
<keyword evidence="3" id="KW-0176">Collagen</keyword>
<feature type="compositionally biased region" description="Low complexity" evidence="1">
    <location>
        <begin position="71"/>
        <end position="93"/>
    </location>
</feature>
<keyword evidence="2" id="KW-0732">Signal</keyword>
<proteinExistence type="predicted"/>
<feature type="compositionally biased region" description="Low complexity" evidence="1">
    <location>
        <begin position="29"/>
        <end position="52"/>
    </location>
</feature>
<dbReference type="EMBL" id="CP040710">
    <property type="protein sequence ID" value="QCW98885.1"/>
    <property type="molecule type" value="Genomic_DNA"/>
</dbReference>
<feature type="region of interest" description="Disordered" evidence="1">
    <location>
        <begin position="25"/>
        <end position="93"/>
    </location>
</feature>
<dbReference type="OrthoDB" id="679784at2"/>
<feature type="chain" id="PRO_5022777336" evidence="2">
    <location>
        <begin position="22"/>
        <end position="236"/>
    </location>
</feature>
<evidence type="ECO:0000313" key="4">
    <source>
        <dbReference type="Proteomes" id="UP000310017"/>
    </source>
</evidence>
<dbReference type="InterPro" id="IPR008160">
    <property type="entry name" value="Collagen"/>
</dbReference>
<dbReference type="PANTHER" id="PTHR24637:SF421">
    <property type="entry name" value="CUTICLE COLLAGEN DPY-2"/>
    <property type="match status" value="1"/>
</dbReference>
<dbReference type="Pfam" id="PF01391">
    <property type="entry name" value="Collagen"/>
    <property type="match status" value="1"/>
</dbReference>
<reference evidence="3 4" key="1">
    <citation type="submission" date="2019-05" db="EMBL/GenBank/DDBJ databases">
        <title>Genome sequencing of F202Z8.</title>
        <authorList>
            <person name="Kwon Y.M."/>
        </authorList>
    </citation>
    <scope>NUCLEOTIDE SEQUENCE [LARGE SCALE GENOMIC DNA]</scope>
    <source>
        <strain evidence="3 4">F202Z8</strain>
    </source>
</reference>
<keyword evidence="4" id="KW-1185">Reference proteome</keyword>
<dbReference type="AlphaFoldDB" id="A0A5B7SJY8"/>
<organism evidence="3 4">
    <name type="scientific">Aggregatimonas sangjinii</name>
    <dbReference type="NCBI Taxonomy" id="2583587"/>
    <lineage>
        <taxon>Bacteria</taxon>
        <taxon>Pseudomonadati</taxon>
        <taxon>Bacteroidota</taxon>
        <taxon>Flavobacteriia</taxon>
        <taxon>Flavobacteriales</taxon>
        <taxon>Flavobacteriaceae</taxon>
        <taxon>Aggregatimonas</taxon>
    </lineage>
</organism>